<dbReference type="PANTHER" id="PTHR35024:SF4">
    <property type="entry name" value="POLYMER-FORMING CYTOSKELETAL PROTEIN"/>
    <property type="match status" value="1"/>
</dbReference>
<dbReference type="Proteomes" id="UP000696931">
    <property type="component" value="Unassembled WGS sequence"/>
</dbReference>
<dbReference type="Pfam" id="PF04519">
    <property type="entry name" value="Bactofilin"/>
    <property type="match status" value="1"/>
</dbReference>
<protein>
    <submittedName>
        <fullName evidence="2">Polymer-forming cytoskeletal protein</fullName>
    </submittedName>
</protein>
<dbReference type="InterPro" id="IPR007607">
    <property type="entry name" value="BacA/B"/>
</dbReference>
<evidence type="ECO:0000256" key="1">
    <source>
        <dbReference type="ARBA" id="ARBA00044755"/>
    </source>
</evidence>
<comment type="caution">
    <text evidence="2">The sequence shown here is derived from an EMBL/GenBank/DDBJ whole genome shotgun (WGS) entry which is preliminary data.</text>
</comment>
<dbReference type="AlphaFoldDB" id="A0A933SDG8"/>
<comment type="similarity">
    <text evidence="1">Belongs to the bactofilin family.</text>
</comment>
<organism evidence="2 3">
    <name type="scientific">Eiseniibacteriota bacterium</name>
    <dbReference type="NCBI Taxonomy" id="2212470"/>
    <lineage>
        <taxon>Bacteria</taxon>
        <taxon>Candidatus Eiseniibacteriota</taxon>
    </lineage>
</organism>
<proteinExistence type="inferred from homology"/>
<name>A0A933SDG8_UNCEI</name>
<accession>A0A933SDG8</accession>
<dbReference type="PANTHER" id="PTHR35024">
    <property type="entry name" value="HYPOTHETICAL CYTOSOLIC PROTEIN"/>
    <property type="match status" value="1"/>
</dbReference>
<reference evidence="2" key="1">
    <citation type="submission" date="2020-07" db="EMBL/GenBank/DDBJ databases">
        <title>Huge and variable diversity of episymbiotic CPR bacteria and DPANN archaea in groundwater ecosystems.</title>
        <authorList>
            <person name="He C.Y."/>
            <person name="Keren R."/>
            <person name="Whittaker M."/>
            <person name="Farag I.F."/>
            <person name="Doudna J."/>
            <person name="Cate J.H.D."/>
            <person name="Banfield J.F."/>
        </authorList>
    </citation>
    <scope>NUCLEOTIDE SEQUENCE</scope>
    <source>
        <strain evidence="2">NC_groundwater_1813_Pr3_B-0.1um_71_17</strain>
    </source>
</reference>
<dbReference type="EMBL" id="JACRIW010000081">
    <property type="protein sequence ID" value="MBI5170107.1"/>
    <property type="molecule type" value="Genomic_DNA"/>
</dbReference>
<gene>
    <name evidence="2" type="ORF">HZA61_11505</name>
</gene>
<evidence type="ECO:0000313" key="2">
    <source>
        <dbReference type="EMBL" id="MBI5170107.1"/>
    </source>
</evidence>
<evidence type="ECO:0000313" key="3">
    <source>
        <dbReference type="Proteomes" id="UP000696931"/>
    </source>
</evidence>
<sequence>MKFPKRTPQDETPPANTVIGVSSSFRGTLMVTGTLKIDGEFEGDILNCDRLEIGEHGVMRSDVEVRDALIRGRVHGNVRALGTIEMKAGARIEGDVSACSVIMEPGVHFTGRCTMLEVGSEAVEISTDPRR</sequence>